<dbReference type="Gene3D" id="3.90.190.10">
    <property type="entry name" value="Protein tyrosine phosphatase superfamily"/>
    <property type="match status" value="1"/>
</dbReference>
<dbReference type="InterPro" id="IPR016130">
    <property type="entry name" value="Tyr_Pase_AS"/>
</dbReference>
<feature type="domain" description="Tyrosine-protein phosphatase" evidence="7">
    <location>
        <begin position="99"/>
        <end position="248"/>
    </location>
</feature>
<dbReference type="GO" id="GO:0033549">
    <property type="term" value="F:MAP kinase phosphatase activity"/>
    <property type="evidence" value="ECO:0007669"/>
    <property type="project" value="TreeGrafter"/>
</dbReference>
<evidence type="ECO:0000256" key="1">
    <source>
        <dbReference type="ARBA" id="ARBA00008601"/>
    </source>
</evidence>
<evidence type="ECO:0000259" key="7">
    <source>
        <dbReference type="PROSITE" id="PS50054"/>
    </source>
</evidence>
<dbReference type="PRINTS" id="PR01909">
    <property type="entry name" value="ADSPHPHTASEA"/>
</dbReference>
<keyword evidence="2" id="KW-0378">Hydrolase</keyword>
<evidence type="ECO:0000313" key="9">
    <source>
        <dbReference type="Ensembl" id="ENSLLEP00000027642.1"/>
    </source>
</evidence>
<dbReference type="GeneTree" id="ENSGT00940000154628"/>
<dbReference type="SMART" id="SM00195">
    <property type="entry name" value="DSPc"/>
    <property type="match status" value="1"/>
</dbReference>
<dbReference type="InterPro" id="IPR020422">
    <property type="entry name" value="TYR_PHOSPHATASE_DUAL_dom"/>
</dbReference>
<comment type="similarity">
    <text evidence="1">Belongs to the protein-tyrosine phosphatase family. Non-receptor class dual specificity subfamily.</text>
</comment>
<dbReference type="PRINTS" id="PR01908">
    <property type="entry name" value="ADSPHPHTASE"/>
</dbReference>
<dbReference type="PROSITE" id="PS50054">
    <property type="entry name" value="TYR_PHOSPHATASE_DUAL"/>
    <property type="match status" value="1"/>
</dbReference>
<dbReference type="PANTHER" id="PTHR45682">
    <property type="entry name" value="AGAP008228-PA"/>
    <property type="match status" value="1"/>
</dbReference>
<evidence type="ECO:0000256" key="3">
    <source>
        <dbReference type="ARBA" id="ARBA00022912"/>
    </source>
</evidence>
<protein>
    <recommendedName>
        <fullName evidence="11">Protein-serine/threonine phosphatase</fullName>
    </recommendedName>
</protein>
<accession>A0A8C5PTD9</accession>
<feature type="active site" description="Phosphocysteine intermediate" evidence="6">
    <location>
        <position position="193"/>
    </location>
</feature>
<dbReference type="InterPro" id="IPR020405">
    <property type="entry name" value="Atypical_DUSP_subfamA"/>
</dbReference>
<evidence type="ECO:0000256" key="5">
    <source>
        <dbReference type="ARBA" id="ARBA00048336"/>
    </source>
</evidence>
<dbReference type="PROSITE" id="PS00383">
    <property type="entry name" value="TYR_PHOSPHATASE_1"/>
    <property type="match status" value="1"/>
</dbReference>
<sequence>MADRYLTSRDITFVFLSSHPQDCFRDKHSSVFVHLGDRRKPMKKKQMLPEDTGCQETVCQTRCRRALEMPDGYTKESSYKKPSITDLETMLREGGSLVSPVDEIVPNLYLGDSRTARHVRFLRGTDITHVLNAAHGQCGVNVKGGFYSDLHIDYYGIKAFDKRSFDLSLFFERAANFIKKGLDSPQGKVLVHCAMGISRSSTLVIAFLMIHQKMTLIEAVRLVARKRHIQPNQGFLAQLIKLDKSLHLRHL</sequence>
<keyword evidence="3" id="KW-0904">Protein phosphatase</keyword>
<evidence type="ECO:0000256" key="6">
    <source>
        <dbReference type="PIRSR" id="PIRSR620405-1"/>
    </source>
</evidence>
<dbReference type="GO" id="GO:0005737">
    <property type="term" value="C:cytoplasm"/>
    <property type="evidence" value="ECO:0007669"/>
    <property type="project" value="TreeGrafter"/>
</dbReference>
<dbReference type="SUPFAM" id="SSF52799">
    <property type="entry name" value="(Phosphotyrosine protein) phosphatases II"/>
    <property type="match status" value="1"/>
</dbReference>
<dbReference type="InterPro" id="IPR000387">
    <property type="entry name" value="Tyr_Pase_dom"/>
</dbReference>
<dbReference type="InterPro" id="IPR029021">
    <property type="entry name" value="Prot-tyrosine_phosphatase-like"/>
</dbReference>
<organism evidence="9 10">
    <name type="scientific">Leptobrachium leishanense</name>
    <name type="common">Leishan spiny toad</name>
    <dbReference type="NCBI Taxonomy" id="445787"/>
    <lineage>
        <taxon>Eukaryota</taxon>
        <taxon>Metazoa</taxon>
        <taxon>Chordata</taxon>
        <taxon>Craniata</taxon>
        <taxon>Vertebrata</taxon>
        <taxon>Euteleostomi</taxon>
        <taxon>Amphibia</taxon>
        <taxon>Batrachia</taxon>
        <taxon>Anura</taxon>
        <taxon>Pelobatoidea</taxon>
        <taxon>Megophryidae</taxon>
        <taxon>Leptobrachium</taxon>
    </lineage>
</organism>
<dbReference type="Pfam" id="PF00782">
    <property type="entry name" value="DSPc"/>
    <property type="match status" value="1"/>
</dbReference>
<dbReference type="GO" id="GO:0043409">
    <property type="term" value="P:negative regulation of MAPK cascade"/>
    <property type="evidence" value="ECO:0007669"/>
    <property type="project" value="TreeGrafter"/>
</dbReference>
<dbReference type="Proteomes" id="UP000694569">
    <property type="component" value="Unplaced"/>
</dbReference>
<evidence type="ECO:0000313" key="10">
    <source>
        <dbReference type="Proteomes" id="UP000694569"/>
    </source>
</evidence>
<feature type="domain" description="Tyrosine specific protein phosphatases" evidence="8">
    <location>
        <begin position="168"/>
        <end position="227"/>
    </location>
</feature>
<dbReference type="AlphaFoldDB" id="A0A8C5PTD9"/>
<name>A0A8C5PTD9_9ANUR</name>
<dbReference type="GO" id="GO:0008138">
    <property type="term" value="F:protein tyrosine/serine/threonine phosphatase activity"/>
    <property type="evidence" value="ECO:0007669"/>
    <property type="project" value="InterPro"/>
</dbReference>
<dbReference type="InterPro" id="IPR000340">
    <property type="entry name" value="Dual-sp_phosphatase_cat-dom"/>
</dbReference>
<proteinExistence type="inferred from homology"/>
<evidence type="ECO:0000256" key="4">
    <source>
        <dbReference type="ARBA" id="ARBA00047761"/>
    </source>
</evidence>
<evidence type="ECO:0000259" key="8">
    <source>
        <dbReference type="PROSITE" id="PS50056"/>
    </source>
</evidence>
<dbReference type="PANTHER" id="PTHR45682:SF2">
    <property type="entry name" value="DUAL SPECIFICITY PROTEIN PHOSPHATASE"/>
    <property type="match status" value="1"/>
</dbReference>
<evidence type="ECO:0000256" key="2">
    <source>
        <dbReference type="ARBA" id="ARBA00022801"/>
    </source>
</evidence>
<comment type="catalytic activity">
    <reaction evidence="4">
        <text>O-phospho-L-seryl-[protein] + H2O = L-seryl-[protein] + phosphate</text>
        <dbReference type="Rhea" id="RHEA:20629"/>
        <dbReference type="Rhea" id="RHEA-COMP:9863"/>
        <dbReference type="Rhea" id="RHEA-COMP:11604"/>
        <dbReference type="ChEBI" id="CHEBI:15377"/>
        <dbReference type="ChEBI" id="CHEBI:29999"/>
        <dbReference type="ChEBI" id="CHEBI:43474"/>
        <dbReference type="ChEBI" id="CHEBI:83421"/>
        <dbReference type="EC" id="3.1.3.16"/>
    </reaction>
</comment>
<dbReference type="PROSITE" id="PS50056">
    <property type="entry name" value="TYR_PHOSPHATASE_2"/>
    <property type="match status" value="1"/>
</dbReference>
<dbReference type="GO" id="GO:0004722">
    <property type="term" value="F:protein serine/threonine phosphatase activity"/>
    <property type="evidence" value="ECO:0007669"/>
    <property type="project" value="UniProtKB-EC"/>
</dbReference>
<dbReference type="Ensembl" id="ENSLLET00000028722.1">
    <property type="protein sequence ID" value="ENSLLEP00000027642.1"/>
    <property type="gene ID" value="ENSLLEG00000017550.1"/>
</dbReference>
<reference evidence="9" key="1">
    <citation type="submission" date="2025-08" db="UniProtKB">
        <authorList>
            <consortium name="Ensembl"/>
        </authorList>
    </citation>
    <scope>IDENTIFICATION</scope>
</reference>
<dbReference type="OrthoDB" id="10252009at2759"/>
<comment type="catalytic activity">
    <reaction evidence="5">
        <text>O-phospho-L-threonyl-[protein] + H2O = L-threonyl-[protein] + phosphate</text>
        <dbReference type="Rhea" id="RHEA:47004"/>
        <dbReference type="Rhea" id="RHEA-COMP:11060"/>
        <dbReference type="Rhea" id="RHEA-COMP:11605"/>
        <dbReference type="ChEBI" id="CHEBI:15377"/>
        <dbReference type="ChEBI" id="CHEBI:30013"/>
        <dbReference type="ChEBI" id="CHEBI:43474"/>
        <dbReference type="ChEBI" id="CHEBI:61977"/>
        <dbReference type="EC" id="3.1.3.16"/>
    </reaction>
</comment>
<keyword evidence="10" id="KW-1185">Reference proteome</keyword>
<reference evidence="9" key="2">
    <citation type="submission" date="2025-09" db="UniProtKB">
        <authorList>
            <consortium name="Ensembl"/>
        </authorList>
    </citation>
    <scope>IDENTIFICATION</scope>
</reference>
<evidence type="ECO:0008006" key="11">
    <source>
        <dbReference type="Google" id="ProtNLM"/>
    </source>
</evidence>